<evidence type="ECO:0000256" key="6">
    <source>
        <dbReference type="ARBA" id="ARBA00022989"/>
    </source>
</evidence>
<protein>
    <recommendedName>
        <fullName evidence="9">Multidrug-efflux transporter</fullName>
    </recommendedName>
</protein>
<evidence type="ECO:0000256" key="10">
    <source>
        <dbReference type="SAM" id="Phobius"/>
    </source>
</evidence>
<dbReference type="OrthoDB" id="9806302at2"/>
<organism evidence="11 12">
    <name type="scientific">Seongchinamella sediminis</name>
    <dbReference type="NCBI Taxonomy" id="2283635"/>
    <lineage>
        <taxon>Bacteria</taxon>
        <taxon>Pseudomonadati</taxon>
        <taxon>Pseudomonadota</taxon>
        <taxon>Gammaproteobacteria</taxon>
        <taxon>Cellvibrionales</taxon>
        <taxon>Halieaceae</taxon>
        <taxon>Seongchinamella</taxon>
    </lineage>
</organism>
<evidence type="ECO:0000256" key="9">
    <source>
        <dbReference type="ARBA" id="ARBA00031636"/>
    </source>
</evidence>
<keyword evidence="4" id="KW-1003">Cell membrane</keyword>
<dbReference type="AlphaFoldDB" id="A0A3L7E4X9"/>
<dbReference type="NCBIfam" id="TIGR00797">
    <property type="entry name" value="matE"/>
    <property type="match status" value="1"/>
</dbReference>
<gene>
    <name evidence="11" type="ORF">DWB85_00340</name>
</gene>
<name>A0A3L7E4X9_9GAMM</name>
<accession>A0A3L7E4X9</accession>
<evidence type="ECO:0000313" key="12">
    <source>
        <dbReference type="Proteomes" id="UP000265509"/>
    </source>
</evidence>
<dbReference type="Pfam" id="PF01554">
    <property type="entry name" value="MatE"/>
    <property type="match status" value="2"/>
</dbReference>
<dbReference type="PANTHER" id="PTHR43298">
    <property type="entry name" value="MULTIDRUG RESISTANCE PROTEIN NORM-RELATED"/>
    <property type="match status" value="1"/>
</dbReference>
<feature type="transmembrane region" description="Helical" evidence="10">
    <location>
        <begin position="225"/>
        <end position="250"/>
    </location>
</feature>
<evidence type="ECO:0000256" key="2">
    <source>
        <dbReference type="ARBA" id="ARBA00022448"/>
    </source>
</evidence>
<evidence type="ECO:0000256" key="1">
    <source>
        <dbReference type="ARBA" id="ARBA00004429"/>
    </source>
</evidence>
<keyword evidence="12" id="KW-1185">Reference proteome</keyword>
<evidence type="ECO:0000256" key="3">
    <source>
        <dbReference type="ARBA" id="ARBA00022449"/>
    </source>
</evidence>
<keyword evidence="8 10" id="KW-0472">Membrane</keyword>
<sequence length="484" mass="51026">MRICRLQAWSTITPSTVSATGSASRWPATAEAAVDSEQQQVSSTSRRVWQLAWPTILSNLLFTTVGFTHIKIVSGLGNSAVAAVTSGHRIFFLVQAVLMGVSIATTAMVARNWGARKLAEAELVAWTSLAIGLAVAILLSMPVIFAPLAVASVFGLDAETTQQIASFIFWLGVFNIFTAINMLLSTALRATGDVITPLLFLTASSLFNVTFAYCLAHGIGFLPALGVPGVAFGGSLAGAIVTSVFAAVWWRGKFNIKAVKQWRIDLASARQLISIGAPSVLEQGFIQIAFLAFFAIVARYGTAPYAAYGIGISIVAFSIVVGFGFGIAAATLVGQQLGAGNPEQAKQAGWRGLRMALAAMSLFSVLLAVFARDLAGFMIEDEATINLTVTFIYIIAVAQPVMAVDITLSGALRGAGDTRFPLLATVCGIVFGRLLPALACLALGLPIEAVFTVMLLDYLIKSSMLLVRYRSGKWLGLRSAGGGT</sequence>
<dbReference type="CDD" id="cd13137">
    <property type="entry name" value="MATE_NorM_like"/>
    <property type="match status" value="1"/>
</dbReference>
<evidence type="ECO:0000256" key="7">
    <source>
        <dbReference type="ARBA" id="ARBA00023065"/>
    </source>
</evidence>
<dbReference type="Proteomes" id="UP000265509">
    <property type="component" value="Unassembled WGS sequence"/>
</dbReference>
<comment type="subcellular location">
    <subcellularLocation>
        <location evidence="1">Cell inner membrane</location>
        <topology evidence="1">Multi-pass membrane protein</topology>
    </subcellularLocation>
</comment>
<dbReference type="GO" id="GO:0042910">
    <property type="term" value="F:xenobiotic transmembrane transporter activity"/>
    <property type="evidence" value="ECO:0007669"/>
    <property type="project" value="InterPro"/>
</dbReference>
<feature type="transmembrane region" description="Helical" evidence="10">
    <location>
        <begin position="90"/>
        <end position="111"/>
    </location>
</feature>
<keyword evidence="5 10" id="KW-0812">Transmembrane</keyword>
<reference evidence="11 12" key="1">
    <citation type="submission" date="2018-07" db="EMBL/GenBank/DDBJ databases">
        <title>Halioglobus sp. genome submission.</title>
        <authorList>
            <person name="Ye M.-Q."/>
            <person name="Du Z.-J."/>
        </authorList>
    </citation>
    <scope>NUCLEOTIDE SEQUENCE [LARGE SCALE GENOMIC DNA]</scope>
    <source>
        <strain evidence="11 12">U0301</strain>
    </source>
</reference>
<feature type="transmembrane region" description="Helical" evidence="10">
    <location>
        <begin position="280"/>
        <end position="300"/>
    </location>
</feature>
<proteinExistence type="predicted"/>
<feature type="transmembrane region" description="Helical" evidence="10">
    <location>
        <begin position="196"/>
        <end position="219"/>
    </location>
</feature>
<feature type="transmembrane region" description="Helical" evidence="10">
    <location>
        <begin position="123"/>
        <end position="144"/>
    </location>
</feature>
<dbReference type="InterPro" id="IPR048279">
    <property type="entry name" value="MdtK-like"/>
</dbReference>
<feature type="transmembrane region" description="Helical" evidence="10">
    <location>
        <begin position="383"/>
        <end position="408"/>
    </location>
</feature>
<feature type="transmembrane region" description="Helical" evidence="10">
    <location>
        <begin position="306"/>
        <end position="333"/>
    </location>
</feature>
<keyword evidence="3" id="KW-0050">Antiport</keyword>
<dbReference type="InterPro" id="IPR002528">
    <property type="entry name" value="MATE_fam"/>
</dbReference>
<evidence type="ECO:0000313" key="11">
    <source>
        <dbReference type="EMBL" id="RLQ23641.1"/>
    </source>
</evidence>
<dbReference type="GO" id="GO:0015297">
    <property type="term" value="F:antiporter activity"/>
    <property type="evidence" value="ECO:0007669"/>
    <property type="project" value="UniProtKB-KW"/>
</dbReference>
<evidence type="ECO:0000256" key="4">
    <source>
        <dbReference type="ARBA" id="ARBA00022475"/>
    </source>
</evidence>
<feature type="transmembrane region" description="Helical" evidence="10">
    <location>
        <begin position="164"/>
        <end position="184"/>
    </location>
</feature>
<dbReference type="EMBL" id="QRAN01000001">
    <property type="protein sequence ID" value="RLQ23641.1"/>
    <property type="molecule type" value="Genomic_DNA"/>
</dbReference>
<keyword evidence="7" id="KW-0406">Ion transport</keyword>
<comment type="caution">
    <text evidence="11">The sequence shown here is derived from an EMBL/GenBank/DDBJ whole genome shotgun (WGS) entry which is preliminary data.</text>
</comment>
<dbReference type="PIRSF" id="PIRSF006603">
    <property type="entry name" value="DinF"/>
    <property type="match status" value="1"/>
</dbReference>
<dbReference type="GO" id="GO:0005886">
    <property type="term" value="C:plasma membrane"/>
    <property type="evidence" value="ECO:0007669"/>
    <property type="project" value="UniProtKB-SubCell"/>
</dbReference>
<evidence type="ECO:0000256" key="8">
    <source>
        <dbReference type="ARBA" id="ARBA00023136"/>
    </source>
</evidence>
<dbReference type="InterPro" id="IPR050222">
    <property type="entry name" value="MATE_MdtK"/>
</dbReference>
<feature type="transmembrane region" description="Helical" evidence="10">
    <location>
        <begin position="51"/>
        <end position="70"/>
    </location>
</feature>
<evidence type="ECO:0000256" key="5">
    <source>
        <dbReference type="ARBA" id="ARBA00022692"/>
    </source>
</evidence>
<dbReference type="GO" id="GO:0006811">
    <property type="term" value="P:monoatomic ion transport"/>
    <property type="evidence" value="ECO:0007669"/>
    <property type="project" value="UniProtKB-KW"/>
</dbReference>
<keyword evidence="2" id="KW-0813">Transport</keyword>
<dbReference type="PANTHER" id="PTHR43298:SF2">
    <property type="entry name" value="FMN_FAD EXPORTER YEEO-RELATED"/>
    <property type="match status" value="1"/>
</dbReference>
<keyword evidence="6 10" id="KW-1133">Transmembrane helix</keyword>
<feature type="transmembrane region" description="Helical" evidence="10">
    <location>
        <begin position="353"/>
        <end position="371"/>
    </location>
</feature>